<dbReference type="GO" id="GO:0004252">
    <property type="term" value="F:serine-type endopeptidase activity"/>
    <property type="evidence" value="ECO:0007669"/>
    <property type="project" value="UniProtKB-UniRule"/>
</dbReference>
<dbReference type="Pfam" id="PF12032">
    <property type="entry name" value="CLIP"/>
    <property type="match status" value="1"/>
</dbReference>
<evidence type="ECO:0000313" key="17">
    <source>
        <dbReference type="Proteomes" id="UP000002320"/>
    </source>
</evidence>
<comment type="subcellular location">
    <subcellularLocation>
        <location evidence="1 12">Secreted</location>
    </subcellularLocation>
</comment>
<dbReference type="InterPro" id="IPR001314">
    <property type="entry name" value="Peptidase_S1A"/>
</dbReference>
<dbReference type="Gene3D" id="2.40.10.10">
    <property type="entry name" value="Trypsin-like serine proteases"/>
    <property type="match status" value="2"/>
</dbReference>
<keyword evidence="4 12" id="KW-0732">Signal</keyword>
<proteinExistence type="inferred from homology"/>
<dbReference type="HOGENOM" id="CLU_006842_0_3_1"/>
<keyword evidence="8" id="KW-1015">Disulfide bond</keyword>
<evidence type="ECO:0000256" key="9">
    <source>
        <dbReference type="ARBA" id="ARBA00023180"/>
    </source>
</evidence>
<gene>
    <name evidence="16" type="primary">6045063</name>
    <name evidence="15" type="ORF">CpipJ_CPIJ012502</name>
</gene>
<dbReference type="Gene3D" id="3.30.1640.30">
    <property type="match status" value="1"/>
</dbReference>
<evidence type="ECO:0000256" key="5">
    <source>
        <dbReference type="ARBA" id="ARBA00022801"/>
    </source>
</evidence>
<feature type="domain" description="Peptidase S1" evidence="14">
    <location>
        <begin position="132"/>
        <end position="383"/>
    </location>
</feature>
<evidence type="ECO:0000256" key="13">
    <source>
        <dbReference type="SAM" id="MobiDB-lite"/>
    </source>
</evidence>
<dbReference type="GO" id="GO:0006508">
    <property type="term" value="P:proteolysis"/>
    <property type="evidence" value="ECO:0007669"/>
    <property type="project" value="UniProtKB-KW"/>
</dbReference>
<feature type="region of interest" description="Disordered" evidence="13">
    <location>
        <begin position="85"/>
        <end position="115"/>
    </location>
</feature>
<evidence type="ECO:0000256" key="6">
    <source>
        <dbReference type="ARBA" id="ARBA00022825"/>
    </source>
</evidence>
<keyword evidence="6 11" id="KW-0720">Serine protease</keyword>
<dbReference type="EC" id="3.4.21.-" evidence="11"/>
<dbReference type="KEGG" id="cqu:CpipJ_CPIJ012502"/>
<dbReference type="STRING" id="7176.B0WYK5"/>
<dbReference type="PROSITE" id="PS50240">
    <property type="entry name" value="TRYPSIN_DOM"/>
    <property type="match status" value="1"/>
</dbReference>
<feature type="signal peptide" evidence="12">
    <location>
        <begin position="1"/>
        <end position="22"/>
    </location>
</feature>
<dbReference type="SMART" id="SM00020">
    <property type="entry name" value="Tryp_SPc"/>
    <property type="match status" value="1"/>
</dbReference>
<reference evidence="16" key="2">
    <citation type="submission" date="2020-05" db="UniProtKB">
        <authorList>
            <consortium name="EnsemblMetazoa"/>
        </authorList>
    </citation>
    <scope>IDENTIFICATION</scope>
    <source>
        <strain evidence="16">JHB</strain>
    </source>
</reference>
<dbReference type="EMBL" id="DS232191">
    <property type="protein sequence ID" value="EDS37082.1"/>
    <property type="molecule type" value="Genomic_DNA"/>
</dbReference>
<dbReference type="MEROPS" id="S01.B31"/>
<reference evidence="15" key="1">
    <citation type="submission" date="2007-03" db="EMBL/GenBank/DDBJ databases">
        <title>Annotation of Culex pipiens quinquefasciatus.</title>
        <authorList>
            <consortium name="The Broad Institute Genome Sequencing Platform"/>
            <person name="Atkinson P.W."/>
            <person name="Hemingway J."/>
            <person name="Christensen B.M."/>
            <person name="Higgs S."/>
            <person name="Kodira C."/>
            <person name="Hannick L."/>
            <person name="Megy K."/>
            <person name="O'Leary S."/>
            <person name="Pearson M."/>
            <person name="Haas B.J."/>
            <person name="Mauceli E."/>
            <person name="Wortman J.R."/>
            <person name="Lee N.H."/>
            <person name="Guigo R."/>
            <person name="Stanke M."/>
            <person name="Alvarado L."/>
            <person name="Amedeo P."/>
            <person name="Antoine C.H."/>
            <person name="Arensburger P."/>
            <person name="Bidwell S.L."/>
            <person name="Crawford M."/>
            <person name="Camaro F."/>
            <person name="Devon K."/>
            <person name="Engels R."/>
            <person name="Hammond M."/>
            <person name="Howarth C."/>
            <person name="Koehrsen M."/>
            <person name="Lawson D."/>
            <person name="Montgomery P."/>
            <person name="Nene V."/>
            <person name="Nusbaum C."/>
            <person name="Puiu D."/>
            <person name="Romero-Severson J."/>
            <person name="Severson D.W."/>
            <person name="Shumway M."/>
            <person name="Sisk P."/>
            <person name="Stolte C."/>
            <person name="Zeng Q."/>
            <person name="Eisenstadt E."/>
            <person name="Fraser-Liggett C."/>
            <person name="Strausberg R."/>
            <person name="Galagan J."/>
            <person name="Birren B."/>
            <person name="Collins F.H."/>
        </authorList>
    </citation>
    <scope>NUCLEOTIDE SEQUENCE [LARGE SCALE GENOMIC DNA]</scope>
    <source>
        <strain evidence="15">JHB</strain>
    </source>
</reference>
<accession>B0WYK5</accession>
<dbReference type="GO" id="GO:0005576">
    <property type="term" value="C:extracellular region"/>
    <property type="evidence" value="ECO:0007669"/>
    <property type="project" value="UniProtKB-SubCell"/>
</dbReference>
<dbReference type="InterPro" id="IPR018114">
    <property type="entry name" value="TRYPSIN_HIS"/>
</dbReference>
<dbReference type="Proteomes" id="UP000002320">
    <property type="component" value="Unassembled WGS sequence"/>
</dbReference>
<protein>
    <recommendedName>
        <fullName evidence="12">CLIP domain-containing serine protease</fullName>
        <ecNumber evidence="11">3.4.21.-</ecNumber>
    </recommendedName>
</protein>
<dbReference type="PROSITE" id="PS00135">
    <property type="entry name" value="TRYPSIN_SER"/>
    <property type="match status" value="1"/>
</dbReference>
<dbReference type="InParanoid" id="B0WYK5"/>
<evidence type="ECO:0000256" key="8">
    <source>
        <dbReference type="ARBA" id="ARBA00023157"/>
    </source>
</evidence>
<comment type="domain">
    <text evidence="12">The clip domain consists of 35-55 residues which are 'knitted' together usually by 3 conserved disulfide bonds forming a clip-like compact structure.</text>
</comment>
<dbReference type="AlphaFoldDB" id="B0WYK5"/>
<keyword evidence="17" id="KW-1185">Reference proteome</keyword>
<sequence>MANPLLKLAILCVLLGLNTISSQETGPCLTAGAKPGRCVDIDLCPFLRDLAQAAVLSKQEQLLLKKRICGERKVCCEEPSSVTSEPPITPASVTRKPIVTSPPTRTPTPTPGRKMALPGTSICGLDTVGEKIFAGERTELDQFPWAVALEYRTEDPAAVKCGGSLINTRYVITAAHCVKHVQKEDIIARLGEWNLEANPDCDDYNNCNPEVIYAEIAEIKVHPQYRQRQNDIALLKLKKSLNKDYYVHIRPICLPESADLMQNLFIHQNVSVVGWGGTEIEPRSQFKMYTSLVTISVNECQAELQQTLTKPKLYANHICAKSATGFARDACGGDSGGPMMASVHGSWYLIGVVGFGPPCGKTLLPGVYARVTSYMDWIEDNLVD</sequence>
<organism>
    <name type="scientific">Culex quinquefasciatus</name>
    <name type="common">Southern house mosquito</name>
    <name type="synonym">Culex pungens</name>
    <dbReference type="NCBI Taxonomy" id="7176"/>
    <lineage>
        <taxon>Eukaryota</taxon>
        <taxon>Metazoa</taxon>
        <taxon>Ecdysozoa</taxon>
        <taxon>Arthropoda</taxon>
        <taxon>Hexapoda</taxon>
        <taxon>Insecta</taxon>
        <taxon>Pterygota</taxon>
        <taxon>Neoptera</taxon>
        <taxon>Endopterygota</taxon>
        <taxon>Diptera</taxon>
        <taxon>Nematocera</taxon>
        <taxon>Culicoidea</taxon>
        <taxon>Culicidae</taxon>
        <taxon>Culicinae</taxon>
        <taxon>Culicini</taxon>
        <taxon>Culex</taxon>
        <taxon>Culex</taxon>
    </lineage>
</organism>
<evidence type="ECO:0000256" key="10">
    <source>
        <dbReference type="ARBA" id="ARBA00024195"/>
    </source>
</evidence>
<evidence type="ECO:0000313" key="16">
    <source>
        <dbReference type="EnsemblMetazoa" id="CPIJ012502-PA"/>
    </source>
</evidence>
<evidence type="ECO:0000256" key="12">
    <source>
        <dbReference type="RuleBase" id="RU366078"/>
    </source>
</evidence>
<dbReference type="InterPro" id="IPR038565">
    <property type="entry name" value="CLIP_sf"/>
</dbReference>
<evidence type="ECO:0000256" key="11">
    <source>
        <dbReference type="RuleBase" id="RU363034"/>
    </source>
</evidence>
<dbReference type="SUPFAM" id="SSF50494">
    <property type="entry name" value="Trypsin-like serine proteases"/>
    <property type="match status" value="1"/>
</dbReference>
<name>B0WYK5_CULQU</name>
<feature type="chain" id="PRO_5011408925" description="CLIP domain-containing serine protease" evidence="12">
    <location>
        <begin position="23"/>
        <end position="384"/>
    </location>
</feature>
<dbReference type="InterPro" id="IPR043504">
    <property type="entry name" value="Peptidase_S1_PA_chymotrypsin"/>
</dbReference>
<dbReference type="eggNOG" id="KOG3627">
    <property type="taxonomic scope" value="Eukaryota"/>
</dbReference>
<dbReference type="InterPro" id="IPR009003">
    <property type="entry name" value="Peptidase_S1_PA"/>
</dbReference>
<keyword evidence="3 11" id="KW-0645">Protease</keyword>
<evidence type="ECO:0000256" key="4">
    <source>
        <dbReference type="ARBA" id="ARBA00022729"/>
    </source>
</evidence>
<dbReference type="PRINTS" id="PR00722">
    <property type="entry name" value="CHYMOTRYPSIN"/>
</dbReference>
<keyword evidence="9" id="KW-0325">Glycoprotein</keyword>
<dbReference type="EnsemblMetazoa" id="CPIJ012502-RA">
    <property type="protein sequence ID" value="CPIJ012502-PA"/>
    <property type="gene ID" value="CPIJ012502"/>
</dbReference>
<dbReference type="PROSITE" id="PS00134">
    <property type="entry name" value="TRYPSIN_HIS"/>
    <property type="match status" value="1"/>
</dbReference>
<dbReference type="VEuPathDB" id="VectorBase:CQUJHB016011"/>
<evidence type="ECO:0000256" key="2">
    <source>
        <dbReference type="ARBA" id="ARBA00022525"/>
    </source>
</evidence>
<evidence type="ECO:0000313" key="15">
    <source>
        <dbReference type="EMBL" id="EDS37082.1"/>
    </source>
</evidence>
<dbReference type="CDD" id="cd00190">
    <property type="entry name" value="Tryp_SPc"/>
    <property type="match status" value="1"/>
</dbReference>
<keyword evidence="2 12" id="KW-0964">Secreted</keyword>
<dbReference type="Pfam" id="PF00089">
    <property type="entry name" value="Trypsin"/>
    <property type="match status" value="1"/>
</dbReference>
<evidence type="ECO:0000256" key="1">
    <source>
        <dbReference type="ARBA" id="ARBA00004613"/>
    </source>
</evidence>
<evidence type="ECO:0000259" key="14">
    <source>
        <dbReference type="PROSITE" id="PS50240"/>
    </source>
</evidence>
<dbReference type="InterPro" id="IPR001254">
    <property type="entry name" value="Trypsin_dom"/>
</dbReference>
<dbReference type="PANTHER" id="PTHR24256">
    <property type="entry name" value="TRYPTASE-RELATED"/>
    <property type="match status" value="1"/>
</dbReference>
<dbReference type="FunFam" id="2.40.10.10:FF:000146">
    <property type="entry name" value="Serine protease 53"/>
    <property type="match status" value="1"/>
</dbReference>
<evidence type="ECO:0000256" key="7">
    <source>
        <dbReference type="ARBA" id="ARBA00023145"/>
    </source>
</evidence>
<dbReference type="OMA" id="KEQFRWT"/>
<dbReference type="InterPro" id="IPR022700">
    <property type="entry name" value="CLIP"/>
</dbReference>
<evidence type="ECO:0000256" key="3">
    <source>
        <dbReference type="ARBA" id="ARBA00022670"/>
    </source>
</evidence>
<keyword evidence="7" id="KW-0865">Zymogen</keyword>
<dbReference type="InterPro" id="IPR033116">
    <property type="entry name" value="TRYPSIN_SER"/>
</dbReference>
<dbReference type="VEuPathDB" id="VectorBase:CPIJ012502"/>
<dbReference type="OrthoDB" id="7758796at2759"/>
<keyword evidence="5 11" id="KW-0378">Hydrolase</keyword>
<comment type="similarity">
    <text evidence="10 12">Belongs to the peptidase S1 family. CLIP subfamily.</text>
</comment>
<dbReference type="InterPro" id="IPR051487">
    <property type="entry name" value="Ser/Thr_Proteases_Immune/Dev"/>
</dbReference>